<accession>K9VR28</accession>
<evidence type="ECO:0000256" key="1">
    <source>
        <dbReference type="SAM" id="MobiDB-lite"/>
    </source>
</evidence>
<evidence type="ECO:0000313" key="2">
    <source>
        <dbReference type="EMBL" id="AFZ09665.1"/>
    </source>
</evidence>
<dbReference type="KEGG" id="oni:Osc7112_5429"/>
<protein>
    <submittedName>
        <fullName evidence="2">Uncharacterized protein</fullName>
    </submittedName>
</protein>
<evidence type="ECO:0000313" key="3">
    <source>
        <dbReference type="Proteomes" id="UP000010478"/>
    </source>
</evidence>
<organism evidence="2 3">
    <name type="scientific">Phormidium nigroviride PCC 7112</name>
    <dbReference type="NCBI Taxonomy" id="179408"/>
    <lineage>
        <taxon>Bacteria</taxon>
        <taxon>Bacillati</taxon>
        <taxon>Cyanobacteriota</taxon>
        <taxon>Cyanophyceae</taxon>
        <taxon>Oscillatoriophycideae</taxon>
        <taxon>Oscillatoriales</taxon>
        <taxon>Oscillatoriaceae</taxon>
        <taxon>Phormidium</taxon>
    </lineage>
</organism>
<keyword evidence="3" id="KW-1185">Reference proteome</keyword>
<dbReference type="Proteomes" id="UP000010478">
    <property type="component" value="Chromosome"/>
</dbReference>
<dbReference type="HOGENOM" id="CLU_3082583_0_0_3"/>
<sequence length="52" mass="5873">MLQYGSLKENCSENVGRSETEGSFLNPTYALLATIKYFRKKPGFWAPMRAGL</sequence>
<proteinExistence type="predicted"/>
<name>K9VR28_9CYAN</name>
<reference evidence="2 3" key="1">
    <citation type="submission" date="2012-05" db="EMBL/GenBank/DDBJ databases">
        <title>Finished chromosome of genome of Oscillatoria sp. PCC 7112.</title>
        <authorList>
            <consortium name="US DOE Joint Genome Institute"/>
            <person name="Gugger M."/>
            <person name="Coursin T."/>
            <person name="Rippka R."/>
            <person name="Tandeau De Marsac N."/>
            <person name="Huntemann M."/>
            <person name="Wei C.-L."/>
            <person name="Han J."/>
            <person name="Detter J.C."/>
            <person name="Han C."/>
            <person name="Tapia R."/>
            <person name="Davenport K."/>
            <person name="Daligault H."/>
            <person name="Erkkila T."/>
            <person name="Gu W."/>
            <person name="Munk A.C.C."/>
            <person name="Teshima H."/>
            <person name="Xu Y."/>
            <person name="Chain P."/>
            <person name="Chen A."/>
            <person name="Krypides N."/>
            <person name="Mavromatis K."/>
            <person name="Markowitz V."/>
            <person name="Szeto E."/>
            <person name="Ivanova N."/>
            <person name="Mikhailova N."/>
            <person name="Ovchinnikova G."/>
            <person name="Pagani I."/>
            <person name="Pati A."/>
            <person name="Goodwin L."/>
            <person name="Peters L."/>
            <person name="Pitluck S."/>
            <person name="Woyke T."/>
            <person name="Kerfeld C."/>
        </authorList>
    </citation>
    <scope>NUCLEOTIDE SEQUENCE [LARGE SCALE GENOMIC DNA]</scope>
    <source>
        <strain evidence="2 3">PCC 7112</strain>
    </source>
</reference>
<dbReference type="AlphaFoldDB" id="K9VR28"/>
<dbReference type="STRING" id="179408.Osc7112_5429"/>
<dbReference type="EMBL" id="CP003614">
    <property type="protein sequence ID" value="AFZ09665.1"/>
    <property type="molecule type" value="Genomic_DNA"/>
</dbReference>
<feature type="region of interest" description="Disordered" evidence="1">
    <location>
        <begin position="1"/>
        <end position="20"/>
    </location>
</feature>
<gene>
    <name evidence="2" type="ORF">Osc7112_5429</name>
</gene>